<comment type="caution">
    <text evidence="1">The sequence shown here is derived from an EMBL/GenBank/DDBJ whole genome shotgun (WGS) entry which is preliminary data.</text>
</comment>
<evidence type="ECO:0000313" key="2">
    <source>
        <dbReference type="Proteomes" id="UP001367508"/>
    </source>
</evidence>
<dbReference type="Proteomes" id="UP001367508">
    <property type="component" value="Unassembled WGS sequence"/>
</dbReference>
<proteinExistence type="predicted"/>
<accession>A0AAN9LME6</accession>
<dbReference type="EMBL" id="JAYMYQ010000004">
    <property type="protein sequence ID" value="KAK7338760.1"/>
    <property type="molecule type" value="Genomic_DNA"/>
</dbReference>
<name>A0AAN9LME6_CANGL</name>
<sequence>MQVGFPKRDLEEFGKEKFLFKLFHHSLAQEARREEEESLNGAFHSVRFKIHSISCGSSSINQTLGPIVVAEGFIHRCCIGGAVAHLSCPTVRALVKYPKKTLVDPCQIVDGHHELDKKYNSSNEEDQHQDCEGASNYPFQVMTEFRGLSSLIHDTRV</sequence>
<reference evidence="1 2" key="1">
    <citation type="submission" date="2024-01" db="EMBL/GenBank/DDBJ databases">
        <title>The genomes of 5 underutilized Papilionoideae crops provide insights into root nodulation and disease resistanc.</title>
        <authorList>
            <person name="Jiang F."/>
        </authorList>
    </citation>
    <scope>NUCLEOTIDE SEQUENCE [LARGE SCALE GENOMIC DNA]</scope>
    <source>
        <strain evidence="1">LVBAO_FW01</strain>
        <tissue evidence="1">Leaves</tissue>
    </source>
</reference>
<keyword evidence="2" id="KW-1185">Reference proteome</keyword>
<organism evidence="1 2">
    <name type="scientific">Canavalia gladiata</name>
    <name type="common">Sword bean</name>
    <name type="synonym">Dolichos gladiatus</name>
    <dbReference type="NCBI Taxonomy" id="3824"/>
    <lineage>
        <taxon>Eukaryota</taxon>
        <taxon>Viridiplantae</taxon>
        <taxon>Streptophyta</taxon>
        <taxon>Embryophyta</taxon>
        <taxon>Tracheophyta</taxon>
        <taxon>Spermatophyta</taxon>
        <taxon>Magnoliopsida</taxon>
        <taxon>eudicotyledons</taxon>
        <taxon>Gunneridae</taxon>
        <taxon>Pentapetalae</taxon>
        <taxon>rosids</taxon>
        <taxon>fabids</taxon>
        <taxon>Fabales</taxon>
        <taxon>Fabaceae</taxon>
        <taxon>Papilionoideae</taxon>
        <taxon>50 kb inversion clade</taxon>
        <taxon>NPAAA clade</taxon>
        <taxon>indigoferoid/millettioid clade</taxon>
        <taxon>Phaseoleae</taxon>
        <taxon>Canavalia</taxon>
    </lineage>
</organism>
<dbReference type="AlphaFoldDB" id="A0AAN9LME6"/>
<gene>
    <name evidence="1" type="ORF">VNO77_19391</name>
</gene>
<protein>
    <submittedName>
        <fullName evidence="1">Uncharacterized protein</fullName>
    </submittedName>
</protein>
<evidence type="ECO:0000313" key="1">
    <source>
        <dbReference type="EMBL" id="KAK7338760.1"/>
    </source>
</evidence>